<dbReference type="RefSeq" id="WP_095999661.1">
    <property type="nucleotide sequence ID" value="NZ_NSLI01000007.1"/>
</dbReference>
<reference evidence="3" key="1">
    <citation type="submission" date="2017-09" db="EMBL/GenBank/DDBJ databases">
        <authorList>
            <person name="Feng G."/>
            <person name="Zhu H."/>
        </authorList>
    </citation>
    <scope>NUCLEOTIDE SEQUENCE [LARGE SCALE GENOMIC DNA]</scope>
    <source>
        <strain evidence="3">1PNM-20</strain>
    </source>
</reference>
<comment type="caution">
    <text evidence="2">The sequence shown here is derived from an EMBL/GenBank/DDBJ whole genome shotgun (WGS) entry which is preliminary data.</text>
</comment>
<dbReference type="OrthoDB" id="7596220at2"/>
<dbReference type="Proteomes" id="UP000218151">
    <property type="component" value="Unassembled WGS sequence"/>
</dbReference>
<dbReference type="SUPFAM" id="SSF47336">
    <property type="entry name" value="ACP-like"/>
    <property type="match status" value="1"/>
</dbReference>
<dbReference type="AlphaFoldDB" id="A0A2A2SB10"/>
<accession>A0A2A2SB10</accession>
<name>A0A2A2SB10_9SPHN</name>
<feature type="transmembrane region" description="Helical" evidence="1">
    <location>
        <begin position="102"/>
        <end position="120"/>
    </location>
</feature>
<organism evidence="2 3">
    <name type="scientific">Sphingomonas lenta</name>
    <dbReference type="NCBI Taxonomy" id="1141887"/>
    <lineage>
        <taxon>Bacteria</taxon>
        <taxon>Pseudomonadati</taxon>
        <taxon>Pseudomonadota</taxon>
        <taxon>Alphaproteobacteria</taxon>
        <taxon>Sphingomonadales</taxon>
        <taxon>Sphingomonadaceae</taxon>
        <taxon>Sphingomonas</taxon>
    </lineage>
</organism>
<keyword evidence="1" id="KW-1133">Transmembrane helix</keyword>
<evidence type="ECO:0000256" key="1">
    <source>
        <dbReference type="SAM" id="Phobius"/>
    </source>
</evidence>
<dbReference type="InterPro" id="IPR036736">
    <property type="entry name" value="ACP-like_sf"/>
</dbReference>
<keyword evidence="3" id="KW-1185">Reference proteome</keyword>
<keyword evidence="1" id="KW-0812">Transmembrane</keyword>
<dbReference type="EMBL" id="NSLI01000007">
    <property type="protein sequence ID" value="PAX06370.1"/>
    <property type="molecule type" value="Genomic_DNA"/>
</dbReference>
<evidence type="ECO:0000313" key="2">
    <source>
        <dbReference type="EMBL" id="PAX06370.1"/>
    </source>
</evidence>
<keyword evidence="1" id="KW-0472">Membrane</keyword>
<proteinExistence type="predicted"/>
<dbReference type="Gene3D" id="1.10.1200.10">
    <property type="entry name" value="ACP-like"/>
    <property type="match status" value="1"/>
</dbReference>
<evidence type="ECO:0000313" key="3">
    <source>
        <dbReference type="Proteomes" id="UP000218151"/>
    </source>
</evidence>
<feature type="transmembrane region" description="Helical" evidence="1">
    <location>
        <begin position="76"/>
        <end position="96"/>
    </location>
</feature>
<protein>
    <submittedName>
        <fullName evidence="2">Uncharacterized protein</fullName>
    </submittedName>
</protein>
<sequence>MGDYVAAIRDLLIREHGVPDTDVTLGARLLHDLGVDGDDAAEVFQALHQQFGTDFAALDDQWREFFNTEGASPIRILIGIPVILICGGLAGVLVAALHWPEFLAIIAALALFLAVGWSFGRLFGKPLRPVTVGGLAEIVRAGQWPTNPDEVR</sequence>
<gene>
    <name evidence="2" type="ORF">CKY28_17350</name>
</gene>